<evidence type="ECO:0000313" key="1">
    <source>
        <dbReference type="EMBL" id="KKM68603.1"/>
    </source>
</evidence>
<organism evidence="1">
    <name type="scientific">marine sediment metagenome</name>
    <dbReference type="NCBI Taxonomy" id="412755"/>
    <lineage>
        <taxon>unclassified sequences</taxon>
        <taxon>metagenomes</taxon>
        <taxon>ecological metagenomes</taxon>
    </lineage>
</organism>
<proteinExistence type="predicted"/>
<protein>
    <submittedName>
        <fullName evidence="1">Uncharacterized protein</fullName>
    </submittedName>
</protein>
<reference evidence="1" key="1">
    <citation type="journal article" date="2015" name="Nature">
        <title>Complex archaea that bridge the gap between prokaryotes and eukaryotes.</title>
        <authorList>
            <person name="Spang A."/>
            <person name="Saw J.H."/>
            <person name="Jorgensen S.L."/>
            <person name="Zaremba-Niedzwiedzka K."/>
            <person name="Martijn J."/>
            <person name="Lind A.E."/>
            <person name="van Eijk R."/>
            <person name="Schleper C."/>
            <person name="Guy L."/>
            <person name="Ettema T.J."/>
        </authorList>
    </citation>
    <scope>NUCLEOTIDE SEQUENCE</scope>
</reference>
<name>A0A0F9JG44_9ZZZZ</name>
<dbReference type="AlphaFoldDB" id="A0A0F9JG44"/>
<accession>A0A0F9JG44</accession>
<gene>
    <name evidence="1" type="ORF">LCGC14_1459180</name>
</gene>
<dbReference type="EMBL" id="LAZR01010138">
    <property type="protein sequence ID" value="KKM68603.1"/>
    <property type="molecule type" value="Genomic_DNA"/>
</dbReference>
<comment type="caution">
    <text evidence="1">The sequence shown here is derived from an EMBL/GenBank/DDBJ whole genome shotgun (WGS) entry which is preliminary data.</text>
</comment>
<sequence>MSDNATCLWCKDKLLRCSKFNRVYIYRCDSWVNDNDETAYQSDRCKVAYCTVLISENAALEKRVEELEDNQPDEFTRLVKIKRSKPMTEKTNPPLSKDGEVHRVLWPDDEVKMLHHSGMSKNAIVAHYRGNGDITWTECPHVSTCGNAMLAAKERLAELEVAVVVCGPLNGQPGTEVTLYTWDHGAIWSQAETDTEPPALAEAIIAMGEARKNV</sequence>